<evidence type="ECO:0000256" key="3">
    <source>
        <dbReference type="ARBA" id="ARBA00012517"/>
    </source>
</evidence>
<feature type="transmembrane region" description="Helical" evidence="21">
    <location>
        <begin position="136"/>
        <end position="154"/>
    </location>
</feature>
<feature type="transmembrane region" description="Helical" evidence="21">
    <location>
        <begin position="95"/>
        <end position="116"/>
    </location>
</feature>
<comment type="subcellular location">
    <subcellularLocation>
        <location evidence="1">Cell membrane</location>
        <topology evidence="1">Multi-pass membrane protein</topology>
    </subcellularLocation>
</comment>
<evidence type="ECO:0000256" key="13">
    <source>
        <dbReference type="ARBA" id="ARBA00022967"/>
    </source>
</evidence>
<dbReference type="Gene3D" id="3.30.70.100">
    <property type="match status" value="2"/>
</dbReference>
<evidence type="ECO:0000256" key="4">
    <source>
        <dbReference type="ARBA" id="ARBA00015102"/>
    </source>
</evidence>
<feature type="transmembrane region" description="Helical" evidence="21">
    <location>
        <begin position="175"/>
        <end position="193"/>
    </location>
</feature>
<dbReference type="CDD" id="cd00371">
    <property type="entry name" value="HMA"/>
    <property type="match status" value="2"/>
</dbReference>
<dbReference type="GO" id="GO:0140581">
    <property type="term" value="F:P-type monovalent copper transporter activity"/>
    <property type="evidence" value="ECO:0007669"/>
    <property type="project" value="UniProtKB-EC"/>
</dbReference>
<dbReference type="InterPro" id="IPR023298">
    <property type="entry name" value="ATPase_P-typ_TM_dom_sf"/>
</dbReference>
<dbReference type="SFLD" id="SFLDS00003">
    <property type="entry name" value="Haloacid_Dehalogenase"/>
    <property type="match status" value="1"/>
</dbReference>
<evidence type="ECO:0000256" key="2">
    <source>
        <dbReference type="ARBA" id="ARBA00006024"/>
    </source>
</evidence>
<feature type="transmembrane region" description="Helical" evidence="21">
    <location>
        <begin position="393"/>
        <end position="418"/>
    </location>
</feature>
<gene>
    <name evidence="23" type="ORF">HF878_06525</name>
</gene>
<dbReference type="InterPro" id="IPR001757">
    <property type="entry name" value="P_typ_ATPase"/>
</dbReference>
<dbReference type="SFLD" id="SFLDG00002">
    <property type="entry name" value="C1.7:_P-type_atpase_like"/>
    <property type="match status" value="1"/>
</dbReference>
<dbReference type="GO" id="GO:0005524">
    <property type="term" value="F:ATP binding"/>
    <property type="evidence" value="ECO:0007669"/>
    <property type="project" value="UniProtKB-UniRule"/>
</dbReference>
<keyword evidence="15" id="KW-0186">Copper</keyword>
<comment type="similarity">
    <text evidence="2 21">Belongs to the cation transport ATPase (P-type) (TC 3.A.3) family. Type IB subfamily.</text>
</comment>
<evidence type="ECO:0000256" key="17">
    <source>
        <dbReference type="ARBA" id="ARBA00023136"/>
    </source>
</evidence>
<feature type="domain" description="HMA" evidence="22">
    <location>
        <begin position="789"/>
        <end position="854"/>
    </location>
</feature>
<keyword evidence="9 21" id="KW-0547">Nucleotide-binding</keyword>
<evidence type="ECO:0000256" key="10">
    <source>
        <dbReference type="ARBA" id="ARBA00022796"/>
    </source>
</evidence>
<dbReference type="InterPro" id="IPR036412">
    <property type="entry name" value="HAD-like_sf"/>
</dbReference>
<dbReference type="NCBIfam" id="TIGR00003">
    <property type="entry name" value="copper ion binding protein"/>
    <property type="match status" value="2"/>
</dbReference>
<evidence type="ECO:0000256" key="6">
    <source>
        <dbReference type="ARBA" id="ARBA00022692"/>
    </source>
</evidence>
<proteinExistence type="inferred from homology"/>
<keyword evidence="11 21" id="KW-0067">ATP-binding</keyword>
<evidence type="ECO:0000259" key="22">
    <source>
        <dbReference type="PROSITE" id="PS50846"/>
    </source>
</evidence>
<dbReference type="SUPFAM" id="SSF56784">
    <property type="entry name" value="HAD-like"/>
    <property type="match status" value="1"/>
</dbReference>
<evidence type="ECO:0000256" key="14">
    <source>
        <dbReference type="ARBA" id="ARBA00022989"/>
    </source>
</evidence>
<comment type="caution">
    <text evidence="23">The sequence shown here is derived from an EMBL/GenBank/DDBJ whole genome shotgun (WGS) entry which is preliminary data.</text>
</comment>
<dbReference type="AlphaFoldDB" id="A0A848B6N0"/>
<dbReference type="InterPro" id="IPR059000">
    <property type="entry name" value="ATPase_P-type_domA"/>
</dbReference>
<dbReference type="SUPFAM" id="SSF81665">
    <property type="entry name" value="Calcium ATPase, transmembrane domain M"/>
    <property type="match status" value="1"/>
</dbReference>
<dbReference type="PRINTS" id="PR00119">
    <property type="entry name" value="CATATPASE"/>
</dbReference>
<dbReference type="GO" id="GO:0016887">
    <property type="term" value="F:ATP hydrolysis activity"/>
    <property type="evidence" value="ECO:0007669"/>
    <property type="project" value="InterPro"/>
</dbReference>
<feature type="transmembrane region" description="Helical" evidence="21">
    <location>
        <begin position="213"/>
        <end position="231"/>
    </location>
</feature>
<evidence type="ECO:0000256" key="8">
    <source>
        <dbReference type="ARBA" id="ARBA00022737"/>
    </source>
</evidence>
<reference evidence="23 24" key="1">
    <citation type="submission" date="2020-04" db="EMBL/GenBank/DDBJ databases">
        <authorList>
            <person name="Hitch T.C.A."/>
            <person name="Wylensek D."/>
            <person name="Clavel T."/>
        </authorList>
    </citation>
    <scope>NUCLEOTIDE SEQUENCE [LARGE SCALE GENOMIC DNA]</scope>
    <source>
        <strain evidence="23 24">PG-130-P53-12</strain>
    </source>
</reference>
<dbReference type="InterPro" id="IPR006122">
    <property type="entry name" value="HMA_Cu_ion-bd"/>
</dbReference>
<keyword evidence="14 21" id="KW-1133">Transmembrane helix</keyword>
<dbReference type="SUPFAM" id="SSF55008">
    <property type="entry name" value="HMA, heavy metal-associated domain"/>
    <property type="match status" value="2"/>
</dbReference>
<keyword evidence="16" id="KW-0406">Ion transport</keyword>
<dbReference type="Gene3D" id="3.40.1110.10">
    <property type="entry name" value="Calcium-transporting ATPase, cytoplasmic domain N"/>
    <property type="match status" value="1"/>
</dbReference>
<dbReference type="InterPro" id="IPR044492">
    <property type="entry name" value="P_typ_ATPase_HD_dom"/>
</dbReference>
<dbReference type="PROSITE" id="PS00154">
    <property type="entry name" value="ATPASE_E1_E2"/>
    <property type="match status" value="1"/>
</dbReference>
<feature type="transmembrane region" description="Helical" evidence="21">
    <location>
        <begin position="365"/>
        <end position="387"/>
    </location>
</feature>
<keyword evidence="5" id="KW-0813">Transport</keyword>
<dbReference type="NCBIfam" id="TIGR01511">
    <property type="entry name" value="ATPase-IB1_Cu"/>
    <property type="match status" value="1"/>
</dbReference>
<evidence type="ECO:0000256" key="11">
    <source>
        <dbReference type="ARBA" id="ARBA00022840"/>
    </source>
</evidence>
<dbReference type="Pfam" id="PF00702">
    <property type="entry name" value="Hydrolase"/>
    <property type="match status" value="1"/>
</dbReference>
<dbReference type="Pfam" id="PF00122">
    <property type="entry name" value="E1-E2_ATPase"/>
    <property type="match status" value="1"/>
</dbReference>
<evidence type="ECO:0000256" key="5">
    <source>
        <dbReference type="ARBA" id="ARBA00022448"/>
    </source>
</evidence>
<dbReference type="GO" id="GO:0005507">
    <property type="term" value="F:copper ion binding"/>
    <property type="evidence" value="ECO:0007669"/>
    <property type="project" value="InterPro"/>
</dbReference>
<evidence type="ECO:0000256" key="19">
    <source>
        <dbReference type="ARBA" id="ARBA00033239"/>
    </source>
</evidence>
<dbReference type="InterPro" id="IPR018303">
    <property type="entry name" value="ATPase_P-typ_P_site"/>
</dbReference>
<evidence type="ECO:0000256" key="9">
    <source>
        <dbReference type="ARBA" id="ARBA00022741"/>
    </source>
</evidence>
<dbReference type="SFLD" id="SFLDF00027">
    <property type="entry name" value="p-type_atpase"/>
    <property type="match status" value="1"/>
</dbReference>
<dbReference type="EC" id="7.2.2.8" evidence="3"/>
<dbReference type="SUPFAM" id="SSF81653">
    <property type="entry name" value="Calcium ATPase, transduction domain A"/>
    <property type="match status" value="1"/>
</dbReference>
<dbReference type="EMBL" id="JABAFA010000020">
    <property type="protein sequence ID" value="NMD99126.1"/>
    <property type="molecule type" value="Genomic_DNA"/>
</dbReference>
<dbReference type="PANTHER" id="PTHR43520:SF8">
    <property type="entry name" value="P-TYPE CU(+) TRANSPORTER"/>
    <property type="match status" value="1"/>
</dbReference>
<evidence type="ECO:0000256" key="18">
    <source>
        <dbReference type="ARBA" id="ARBA00029719"/>
    </source>
</evidence>
<dbReference type="InterPro" id="IPR017969">
    <property type="entry name" value="Heavy-metal-associated_CS"/>
</dbReference>
<dbReference type="InterPro" id="IPR027256">
    <property type="entry name" value="P-typ_ATPase_IB"/>
</dbReference>
<feature type="domain" description="HMA" evidence="22">
    <location>
        <begin position="2"/>
        <end position="68"/>
    </location>
</feature>
<evidence type="ECO:0000256" key="1">
    <source>
        <dbReference type="ARBA" id="ARBA00004651"/>
    </source>
</evidence>
<comment type="catalytic activity">
    <reaction evidence="20">
        <text>Cu(+)(in) + ATP + H2O = Cu(+)(out) + ADP + phosphate + H(+)</text>
        <dbReference type="Rhea" id="RHEA:25792"/>
        <dbReference type="ChEBI" id="CHEBI:15377"/>
        <dbReference type="ChEBI" id="CHEBI:15378"/>
        <dbReference type="ChEBI" id="CHEBI:30616"/>
        <dbReference type="ChEBI" id="CHEBI:43474"/>
        <dbReference type="ChEBI" id="CHEBI:49552"/>
        <dbReference type="ChEBI" id="CHEBI:456216"/>
        <dbReference type="EC" id="7.2.2.8"/>
    </reaction>
</comment>
<accession>A0A848B6N0</accession>
<evidence type="ECO:0000256" key="20">
    <source>
        <dbReference type="ARBA" id="ARBA00049289"/>
    </source>
</evidence>
<dbReference type="GO" id="GO:0055070">
    <property type="term" value="P:copper ion homeostasis"/>
    <property type="evidence" value="ECO:0007669"/>
    <property type="project" value="TreeGrafter"/>
</dbReference>
<evidence type="ECO:0000313" key="23">
    <source>
        <dbReference type="EMBL" id="NMD99126.1"/>
    </source>
</evidence>
<dbReference type="NCBIfam" id="TIGR01525">
    <property type="entry name" value="ATPase-IB_hvy"/>
    <property type="match status" value="1"/>
</dbReference>
<dbReference type="PANTHER" id="PTHR43520">
    <property type="entry name" value="ATP7, ISOFORM B"/>
    <property type="match status" value="1"/>
</dbReference>
<dbReference type="FunFam" id="2.70.150.10:FF:000002">
    <property type="entry name" value="Copper-transporting ATPase 1, putative"/>
    <property type="match status" value="1"/>
</dbReference>
<dbReference type="Gene3D" id="3.40.50.1000">
    <property type="entry name" value="HAD superfamily/HAD-like"/>
    <property type="match status" value="1"/>
</dbReference>
<evidence type="ECO:0000256" key="12">
    <source>
        <dbReference type="ARBA" id="ARBA00022842"/>
    </source>
</evidence>
<dbReference type="GO" id="GO:0043682">
    <property type="term" value="F:P-type divalent copper transporter activity"/>
    <property type="evidence" value="ECO:0007669"/>
    <property type="project" value="TreeGrafter"/>
</dbReference>
<dbReference type="InterPro" id="IPR008250">
    <property type="entry name" value="ATPase_P-typ_transduc_dom_A_sf"/>
</dbReference>
<dbReference type="InterPro" id="IPR023299">
    <property type="entry name" value="ATPase_P-typ_cyto_dom_N"/>
</dbReference>
<dbReference type="PROSITE" id="PS50846">
    <property type="entry name" value="HMA_2"/>
    <property type="match status" value="2"/>
</dbReference>
<evidence type="ECO:0000256" key="15">
    <source>
        <dbReference type="ARBA" id="ARBA00023008"/>
    </source>
</evidence>
<dbReference type="InterPro" id="IPR006121">
    <property type="entry name" value="HMA_dom"/>
</dbReference>
<keyword evidence="21" id="KW-1003">Cell membrane</keyword>
<evidence type="ECO:0000256" key="7">
    <source>
        <dbReference type="ARBA" id="ARBA00022723"/>
    </source>
</evidence>
<evidence type="ECO:0000313" key="24">
    <source>
        <dbReference type="Proteomes" id="UP000543804"/>
    </source>
</evidence>
<dbReference type="PRINTS" id="PR00941">
    <property type="entry name" value="CDATPASE"/>
</dbReference>
<keyword evidence="24" id="KW-1185">Reference proteome</keyword>
<keyword evidence="6 21" id="KW-0812">Transmembrane</keyword>
<evidence type="ECO:0000256" key="21">
    <source>
        <dbReference type="RuleBase" id="RU362081"/>
    </source>
</evidence>
<dbReference type="PROSITE" id="PS01047">
    <property type="entry name" value="HMA_1"/>
    <property type="match status" value="2"/>
</dbReference>
<dbReference type="Gene3D" id="2.70.150.10">
    <property type="entry name" value="Calcium-transporting ATPase, cytoplasmic transduction domain A"/>
    <property type="match status" value="1"/>
</dbReference>
<sequence length="855" mass="89821">MKKERFTVTGMTCSACSARVEQAVRKLAGTEEVSVNLLTNSLQLRYDEQQTNPAAIIAAVEAAGYGASVKGAKAEQPAPAEDPLQRHAAEMRSRLIWSVAFLLPTLYISMHGLFAQLFGLPVPALVRTVFDGPENAITFAFAQLLLVLPIMYLNRHYYIAGFRNLFHGAPNMDSLVGMGSMAAAAFGVFAIFRMSWGFGHGDLALVAAYGKNLYLESAGMIVTLITVGKYLEARAKGQTGQALEKLMRLAPQQATVVRGGKECVVPVEQLAVGDEVVVRPGERIPADGTVVSGETTLDESAITGEPMPALKRAGDRVTSGAMNQRGAIHFRAERVGEETTIRQIIRLVDEASASKAPIARMADKIAGVFVPAVILIALAASGIWLALGASVEFAFSIAICVLVISCPCSLGLATPVAIMVGTGKGAENGILIKSGEALETLASVDTVVMDKTGTITEGRPRITSVMPLGIPREELLAIAAGLEAGSEHPLAAAVLSVAAEEGVSSRAMTGFAAALGRGVEARADGHVYLAGNERLMAERGIGLAPVREKLDALAAAGATPLLFAADDRLIGLLGAADEPKATSREAIKRFHALGLSVVMLTGDNERTAEAMRARMGIERAIAGVLPEHKAAHVKELQAAGHRVAMIGDGINDAPALAQADVGIAIGAGTDIAIDSADAVLMKSDLLDAVNAVRLARAVLRNIKENLFWALIYNVVCIPLAAGVLYPALGVKLSPVIGAATMSLSSVCVVLNALRLRFFRPAHAAAEAGRRREAAEVIHNAKEKKEGSMMEKTLKIKGMMCAHCQQHVHDALSKMAGVTNVTVDLAGGSASVEATREIPQQEFAQVIADAGYELVG</sequence>
<feature type="transmembrane region" description="Helical" evidence="21">
    <location>
        <begin position="734"/>
        <end position="753"/>
    </location>
</feature>
<dbReference type="CDD" id="cd02094">
    <property type="entry name" value="P-type_ATPase_Cu-like"/>
    <property type="match status" value="1"/>
</dbReference>
<dbReference type="Proteomes" id="UP000543804">
    <property type="component" value="Unassembled WGS sequence"/>
</dbReference>
<keyword evidence="12" id="KW-0460">Magnesium</keyword>
<keyword evidence="7 21" id="KW-0479">Metal-binding</keyword>
<keyword evidence="10" id="KW-0187">Copper transport</keyword>
<name>A0A848B6N0_9FIRM</name>
<dbReference type="InterPro" id="IPR023214">
    <property type="entry name" value="HAD_sf"/>
</dbReference>
<keyword evidence="13" id="KW-1278">Translocase</keyword>
<protein>
    <recommendedName>
        <fullName evidence="4">Copper-exporting P-type ATPase</fullName>
        <ecNumber evidence="3">7.2.2.8</ecNumber>
    </recommendedName>
    <alternativeName>
        <fullName evidence="18">Copper-exporting P-type ATPase A</fullName>
    </alternativeName>
    <alternativeName>
        <fullName evidence="19">Cu(+)-exporting ATPase</fullName>
    </alternativeName>
</protein>
<evidence type="ECO:0000256" key="16">
    <source>
        <dbReference type="ARBA" id="ARBA00023065"/>
    </source>
</evidence>
<dbReference type="Pfam" id="PF00403">
    <property type="entry name" value="HMA"/>
    <property type="match status" value="2"/>
</dbReference>
<dbReference type="FunFam" id="3.30.70.100:FF:000005">
    <property type="entry name" value="Copper-exporting P-type ATPase A"/>
    <property type="match status" value="1"/>
</dbReference>
<keyword evidence="8" id="KW-0677">Repeat</keyword>
<dbReference type="NCBIfam" id="TIGR01494">
    <property type="entry name" value="ATPase_P-type"/>
    <property type="match status" value="1"/>
</dbReference>
<organism evidence="23 24">
    <name type="scientific">Selenomonas bovis</name>
    <dbReference type="NCBI Taxonomy" id="416586"/>
    <lineage>
        <taxon>Bacteria</taxon>
        <taxon>Bacillati</taxon>
        <taxon>Bacillota</taxon>
        <taxon>Negativicutes</taxon>
        <taxon>Selenomonadales</taxon>
        <taxon>Selenomonadaceae</taxon>
        <taxon>Selenomonas</taxon>
    </lineage>
</organism>
<dbReference type="GO" id="GO:0005886">
    <property type="term" value="C:plasma membrane"/>
    <property type="evidence" value="ECO:0007669"/>
    <property type="project" value="UniProtKB-SubCell"/>
</dbReference>
<feature type="transmembrane region" description="Helical" evidence="21">
    <location>
        <begin position="706"/>
        <end position="728"/>
    </location>
</feature>
<dbReference type="RefSeq" id="WP_170077546.1">
    <property type="nucleotide sequence ID" value="NZ_JABAFA010000020.1"/>
</dbReference>
<dbReference type="InterPro" id="IPR036163">
    <property type="entry name" value="HMA_dom_sf"/>
</dbReference>
<keyword evidence="17 21" id="KW-0472">Membrane</keyword>